<evidence type="ECO:0000256" key="4">
    <source>
        <dbReference type="ARBA" id="ARBA00023121"/>
    </source>
</evidence>
<gene>
    <name evidence="9" type="ORF">DdX_04866</name>
</gene>
<dbReference type="PANTHER" id="PTHR12431">
    <property type="entry name" value="SORTING NEXIN 17 AND 27"/>
    <property type="match status" value="1"/>
</dbReference>
<dbReference type="SMART" id="SM00312">
    <property type="entry name" value="PX"/>
    <property type="match status" value="1"/>
</dbReference>
<dbReference type="InterPro" id="IPR000159">
    <property type="entry name" value="RA_dom"/>
</dbReference>
<dbReference type="InterPro" id="IPR029071">
    <property type="entry name" value="Ubiquitin-like_domsf"/>
</dbReference>
<dbReference type="CDD" id="cd23070">
    <property type="entry name" value="PDZ_SNX27-like"/>
    <property type="match status" value="1"/>
</dbReference>
<dbReference type="SUPFAM" id="SSF50156">
    <property type="entry name" value="PDZ domain-like"/>
    <property type="match status" value="1"/>
</dbReference>
<dbReference type="EMBL" id="JAKKPZ010000005">
    <property type="protein sequence ID" value="KAI1720625.1"/>
    <property type="molecule type" value="Genomic_DNA"/>
</dbReference>
<dbReference type="Gene3D" id="2.30.42.10">
    <property type="match status" value="1"/>
</dbReference>
<dbReference type="GO" id="GO:0007165">
    <property type="term" value="P:signal transduction"/>
    <property type="evidence" value="ECO:0007669"/>
    <property type="project" value="InterPro"/>
</dbReference>
<dbReference type="SMART" id="SM00228">
    <property type="entry name" value="PDZ"/>
    <property type="match status" value="1"/>
</dbReference>
<dbReference type="Gene3D" id="3.30.1520.10">
    <property type="entry name" value="Phox-like domain"/>
    <property type="match status" value="1"/>
</dbReference>
<dbReference type="PANTHER" id="PTHR12431:SF19">
    <property type="entry name" value="SORTING NEXIN-27"/>
    <property type="match status" value="1"/>
</dbReference>
<name>A0AAD4R3X4_9BILA</name>
<keyword evidence="10" id="KW-1185">Reference proteome</keyword>
<reference evidence="9" key="1">
    <citation type="submission" date="2022-01" db="EMBL/GenBank/DDBJ databases">
        <title>Genome Sequence Resource for Two Populations of Ditylenchus destructor, the Migratory Endoparasitic Phytonematode.</title>
        <authorList>
            <person name="Zhang H."/>
            <person name="Lin R."/>
            <person name="Xie B."/>
        </authorList>
    </citation>
    <scope>NUCLEOTIDE SEQUENCE</scope>
    <source>
        <strain evidence="9">BazhouSP</strain>
    </source>
</reference>
<keyword evidence="3" id="KW-0967">Endosome</keyword>
<dbReference type="GO" id="GO:0006886">
    <property type="term" value="P:intracellular protein transport"/>
    <property type="evidence" value="ECO:0007669"/>
    <property type="project" value="TreeGrafter"/>
</dbReference>
<evidence type="ECO:0000259" key="7">
    <source>
        <dbReference type="PROSITE" id="PS50195"/>
    </source>
</evidence>
<feature type="domain" description="PX" evidence="7">
    <location>
        <begin position="121"/>
        <end position="257"/>
    </location>
</feature>
<keyword evidence="4" id="KW-0446">Lipid-binding</keyword>
<evidence type="ECO:0000256" key="5">
    <source>
        <dbReference type="ARBA" id="ARBA00023136"/>
    </source>
</evidence>
<evidence type="ECO:0000313" key="9">
    <source>
        <dbReference type="EMBL" id="KAI1720625.1"/>
    </source>
</evidence>
<dbReference type="GO" id="GO:0005769">
    <property type="term" value="C:early endosome"/>
    <property type="evidence" value="ECO:0007669"/>
    <property type="project" value="UniProtKB-SubCell"/>
</dbReference>
<dbReference type="Gene3D" id="1.20.80.60">
    <property type="match status" value="1"/>
</dbReference>
<protein>
    <submittedName>
        <fullName evidence="9">PX domain-containing protein</fullName>
    </submittedName>
</protein>
<evidence type="ECO:0000259" key="8">
    <source>
        <dbReference type="PROSITE" id="PS50200"/>
    </source>
</evidence>
<dbReference type="InterPro" id="IPR036871">
    <property type="entry name" value="PX_dom_sf"/>
</dbReference>
<evidence type="ECO:0000256" key="1">
    <source>
        <dbReference type="ARBA" id="ARBA00004184"/>
    </source>
</evidence>
<comment type="caution">
    <text evidence="9">The sequence shown here is derived from an EMBL/GenBank/DDBJ whole genome shotgun (WGS) entry which is preliminary data.</text>
</comment>
<evidence type="ECO:0000256" key="3">
    <source>
        <dbReference type="ARBA" id="ARBA00022753"/>
    </source>
</evidence>
<dbReference type="PROSITE" id="PS50195">
    <property type="entry name" value="PX"/>
    <property type="match status" value="1"/>
</dbReference>
<dbReference type="Pfam" id="PF00787">
    <property type="entry name" value="PX"/>
    <property type="match status" value="1"/>
</dbReference>
<evidence type="ECO:0000256" key="2">
    <source>
        <dbReference type="ARBA" id="ARBA00004412"/>
    </source>
</evidence>
<dbReference type="InterPro" id="IPR001478">
    <property type="entry name" value="PDZ"/>
</dbReference>
<evidence type="ECO:0000313" key="10">
    <source>
        <dbReference type="Proteomes" id="UP001201812"/>
    </source>
</evidence>
<dbReference type="FunFam" id="3.30.1520.10:FF:000003">
    <property type="entry name" value="sorting nexin-27 isoform X2"/>
    <property type="match status" value="1"/>
</dbReference>
<comment type="subcellular location">
    <subcellularLocation>
        <location evidence="2">Early endosome</location>
    </subcellularLocation>
    <subcellularLocation>
        <location evidence="1">Endomembrane system</location>
        <topology evidence="1">Peripheral membrane protein</topology>
    </subcellularLocation>
</comment>
<dbReference type="PROSITE" id="PS50106">
    <property type="entry name" value="PDZ"/>
    <property type="match status" value="1"/>
</dbReference>
<feature type="domain" description="PDZ" evidence="6">
    <location>
        <begin position="29"/>
        <end position="122"/>
    </location>
</feature>
<dbReference type="FunFam" id="2.30.42.10:FF:000061">
    <property type="entry name" value="sorting nexin-27 isoform X2"/>
    <property type="match status" value="1"/>
</dbReference>
<accession>A0AAD4R3X4</accession>
<dbReference type="GO" id="GO:0032456">
    <property type="term" value="P:endocytic recycling"/>
    <property type="evidence" value="ECO:0007669"/>
    <property type="project" value="TreeGrafter"/>
</dbReference>
<dbReference type="Pfam" id="PF00595">
    <property type="entry name" value="PDZ"/>
    <property type="match status" value="1"/>
</dbReference>
<dbReference type="InterPro" id="IPR036034">
    <property type="entry name" value="PDZ_sf"/>
</dbReference>
<evidence type="ECO:0000259" key="6">
    <source>
        <dbReference type="PROSITE" id="PS50106"/>
    </source>
</evidence>
<dbReference type="Proteomes" id="UP001201812">
    <property type="component" value="Unassembled WGS sequence"/>
</dbReference>
<keyword evidence="5" id="KW-0472">Membrane</keyword>
<dbReference type="PROSITE" id="PS50200">
    <property type="entry name" value="RA"/>
    <property type="match status" value="1"/>
</dbReference>
<dbReference type="AlphaFoldDB" id="A0AAD4R3X4"/>
<sequence length="522" mass="59732">MADDSDSSEDYYYTKRSVRPANFNPNPHLVTIVKSETGFGFNVKGQVSEGGQLKSINGELYAPLQHVSAVLSAGAAEEAGLLKGDRILEVNGVNVEGATHRTVVELIKEGGDRLSMVVISVDVEELDKDCSSYNEENTPYYKYDYSDKRSLPITIPSHQSVCVNSERFVVFNVHMAGRHLGSRRYSEFQELNKILKEEYPDFSFPKLPKKWPFRLSEQQLDTRRRMLEQYLEKICAVKVIADSEVVQEFLMEDSNAYCPTMDVNLKVLLYDGKTLALDVKRNSNARFVYNQVAEKINLGADSSKYCALFEMVDSNFERKLHDGECPHNIYIQNYSSAATSCIIFKKWCFDVEMEKVLCERDKVFQRICFYAAISDVNIGIIVAKERLYQLKALQSEDRCDQYLQLARQLEGYGRVVFPQCAFEADEEKGMITLQADFTSVYLKLRRHDSPKEKVLVVKWSNILEFGIATEEQIFVLIFCKENDAASQRTLRILTNFPEYMCEVFERIKTEHADVDAVCKEGN</sequence>
<dbReference type="Gene3D" id="3.10.20.90">
    <property type="entry name" value="Phosphatidylinositol 3-kinase Catalytic Subunit, Chain A, domain 1"/>
    <property type="match status" value="1"/>
</dbReference>
<feature type="domain" description="Ras-associating" evidence="8">
    <location>
        <begin position="271"/>
        <end position="349"/>
    </location>
</feature>
<dbReference type="SUPFAM" id="SSF64268">
    <property type="entry name" value="PX domain"/>
    <property type="match status" value="1"/>
</dbReference>
<dbReference type="Pfam" id="PF00788">
    <property type="entry name" value="RA"/>
    <property type="match status" value="1"/>
</dbReference>
<dbReference type="SUPFAM" id="SSF54236">
    <property type="entry name" value="Ubiquitin-like"/>
    <property type="match status" value="1"/>
</dbReference>
<dbReference type="InterPro" id="IPR001683">
    <property type="entry name" value="PX_dom"/>
</dbReference>
<organism evidence="9 10">
    <name type="scientific">Ditylenchus destructor</name>
    <dbReference type="NCBI Taxonomy" id="166010"/>
    <lineage>
        <taxon>Eukaryota</taxon>
        <taxon>Metazoa</taxon>
        <taxon>Ecdysozoa</taxon>
        <taxon>Nematoda</taxon>
        <taxon>Chromadorea</taxon>
        <taxon>Rhabditida</taxon>
        <taxon>Tylenchina</taxon>
        <taxon>Tylenchomorpha</taxon>
        <taxon>Sphaerularioidea</taxon>
        <taxon>Anguinidae</taxon>
        <taxon>Anguininae</taxon>
        <taxon>Ditylenchus</taxon>
    </lineage>
</organism>
<proteinExistence type="predicted"/>
<dbReference type="GO" id="GO:0035091">
    <property type="term" value="F:phosphatidylinositol binding"/>
    <property type="evidence" value="ECO:0007669"/>
    <property type="project" value="InterPro"/>
</dbReference>